<dbReference type="InterPro" id="IPR029063">
    <property type="entry name" value="SAM-dependent_MTases_sf"/>
</dbReference>
<keyword evidence="2 7" id="KW-0808">Transferase</keyword>
<dbReference type="STRING" id="460265.Mnod_5718"/>
<dbReference type="EMBL" id="CP001349">
    <property type="protein sequence ID" value="ACL60548.1"/>
    <property type="molecule type" value="Genomic_DNA"/>
</dbReference>
<dbReference type="Gene3D" id="3.40.50.150">
    <property type="entry name" value="Vaccinia Virus protein VP39"/>
    <property type="match status" value="1"/>
</dbReference>
<dbReference type="InterPro" id="IPR036390">
    <property type="entry name" value="WH_DNA-bd_sf"/>
</dbReference>
<dbReference type="Proteomes" id="UP000008207">
    <property type="component" value="Chromosome"/>
</dbReference>
<evidence type="ECO:0000259" key="5">
    <source>
        <dbReference type="Pfam" id="PF00891"/>
    </source>
</evidence>
<dbReference type="PANTHER" id="PTHR43712">
    <property type="entry name" value="PUTATIVE (AFU_ORTHOLOGUE AFUA_4G14580)-RELATED"/>
    <property type="match status" value="1"/>
</dbReference>
<dbReference type="CDD" id="cd02440">
    <property type="entry name" value="AdoMet_MTases"/>
    <property type="match status" value="1"/>
</dbReference>
<dbReference type="PIRSF" id="PIRSF005739">
    <property type="entry name" value="O-mtase"/>
    <property type="match status" value="1"/>
</dbReference>
<evidence type="ECO:0000256" key="3">
    <source>
        <dbReference type="ARBA" id="ARBA00022691"/>
    </source>
</evidence>
<dbReference type="GO" id="GO:0046983">
    <property type="term" value="F:protein dimerization activity"/>
    <property type="evidence" value="ECO:0007669"/>
    <property type="project" value="InterPro"/>
</dbReference>
<feature type="active site" description="Proton acceptor" evidence="4">
    <location>
        <position position="247"/>
    </location>
</feature>
<dbReference type="RefSeq" id="WP_015932149.1">
    <property type="nucleotide sequence ID" value="NC_011894.1"/>
</dbReference>
<dbReference type="GO" id="GO:0032259">
    <property type="term" value="P:methylation"/>
    <property type="evidence" value="ECO:0007669"/>
    <property type="project" value="UniProtKB-KW"/>
</dbReference>
<dbReference type="Pfam" id="PF08100">
    <property type="entry name" value="Dimerisation"/>
    <property type="match status" value="1"/>
</dbReference>
<dbReference type="PANTHER" id="PTHR43712:SF2">
    <property type="entry name" value="O-METHYLTRANSFERASE CICE"/>
    <property type="match status" value="1"/>
</dbReference>
<organism evidence="7 8">
    <name type="scientific">Methylobacterium nodulans (strain LMG 21967 / CNCM I-2342 / ORS 2060)</name>
    <dbReference type="NCBI Taxonomy" id="460265"/>
    <lineage>
        <taxon>Bacteria</taxon>
        <taxon>Pseudomonadati</taxon>
        <taxon>Pseudomonadota</taxon>
        <taxon>Alphaproteobacteria</taxon>
        <taxon>Hyphomicrobiales</taxon>
        <taxon>Methylobacteriaceae</taxon>
        <taxon>Methylobacterium</taxon>
    </lineage>
</organism>
<dbReference type="InterPro" id="IPR001077">
    <property type="entry name" value="COMT_C"/>
</dbReference>
<reference evidence="7 8" key="1">
    <citation type="submission" date="2009-01" db="EMBL/GenBank/DDBJ databases">
        <title>Complete sequence of chromosome of Methylobacterium nodulans ORS 2060.</title>
        <authorList>
            <consortium name="US DOE Joint Genome Institute"/>
            <person name="Lucas S."/>
            <person name="Copeland A."/>
            <person name="Lapidus A."/>
            <person name="Glavina del Rio T."/>
            <person name="Dalin E."/>
            <person name="Tice H."/>
            <person name="Bruce D."/>
            <person name="Goodwin L."/>
            <person name="Pitluck S."/>
            <person name="Sims D."/>
            <person name="Brettin T."/>
            <person name="Detter J.C."/>
            <person name="Han C."/>
            <person name="Larimer F."/>
            <person name="Land M."/>
            <person name="Hauser L."/>
            <person name="Kyrpides N."/>
            <person name="Ivanova N."/>
            <person name="Marx C.J."/>
            <person name="Richardson P."/>
        </authorList>
    </citation>
    <scope>NUCLEOTIDE SEQUENCE [LARGE SCALE GENOMIC DNA]</scope>
    <source>
        <strain evidence="8">LMG 21967 / CNCM I-2342 / ORS 2060</strain>
    </source>
</reference>
<evidence type="ECO:0000256" key="1">
    <source>
        <dbReference type="ARBA" id="ARBA00022603"/>
    </source>
</evidence>
<dbReference type="GO" id="GO:0008171">
    <property type="term" value="F:O-methyltransferase activity"/>
    <property type="evidence" value="ECO:0007669"/>
    <property type="project" value="InterPro"/>
</dbReference>
<proteinExistence type="predicted"/>
<dbReference type="SUPFAM" id="SSF46785">
    <property type="entry name" value="Winged helix' DNA-binding domain"/>
    <property type="match status" value="1"/>
</dbReference>
<sequence>MSSIAPDKILQLGSAFWGSKTLLSAIELGLFTHLAQRGPSSLAEMREGLSLHERSARDFLDALVALGMLQRLPDGRYANTPETELYLDRTKPSYVGGILEMMNGRLYRFWGNLTDALKTGLPQNEAQHGEPDLFAAVYADPARLELFLGAMTGISLPTARAMATAFPWREYQTFADIGCAQGGLTVEIARAHSHLTGYGFDLPIVSPVFERYVAQHGLDQRLTFQPGNFFQDPLPSVDVLVMGHILHDWSLEQKKMLLRKAYDALPSGGALIVYDAMIDDERRQNAFGLLMSLNMLIETPAGFDYTGADCRGWMTEAGFRDVRVEHLQGPYSMAVGRK</sequence>
<evidence type="ECO:0000256" key="4">
    <source>
        <dbReference type="PIRSR" id="PIRSR005739-1"/>
    </source>
</evidence>
<dbReference type="InterPro" id="IPR016461">
    <property type="entry name" value="COMT-like"/>
</dbReference>
<dbReference type="AlphaFoldDB" id="B8IQN6"/>
<evidence type="ECO:0000313" key="7">
    <source>
        <dbReference type="EMBL" id="ACL60548.1"/>
    </source>
</evidence>
<keyword evidence="3" id="KW-0949">S-adenosyl-L-methionine</keyword>
<dbReference type="KEGG" id="mno:Mnod_5718"/>
<dbReference type="HOGENOM" id="CLU_005533_4_0_5"/>
<dbReference type="PROSITE" id="PS51683">
    <property type="entry name" value="SAM_OMT_II"/>
    <property type="match status" value="1"/>
</dbReference>
<evidence type="ECO:0000313" key="8">
    <source>
        <dbReference type="Proteomes" id="UP000008207"/>
    </source>
</evidence>
<dbReference type="Pfam" id="PF00891">
    <property type="entry name" value="Methyltransf_2"/>
    <property type="match status" value="1"/>
</dbReference>
<evidence type="ECO:0000256" key="2">
    <source>
        <dbReference type="ARBA" id="ARBA00022679"/>
    </source>
</evidence>
<dbReference type="InterPro" id="IPR036388">
    <property type="entry name" value="WH-like_DNA-bd_sf"/>
</dbReference>
<dbReference type="SUPFAM" id="SSF53335">
    <property type="entry name" value="S-adenosyl-L-methionine-dependent methyltransferases"/>
    <property type="match status" value="1"/>
</dbReference>
<accession>B8IQN6</accession>
<keyword evidence="8" id="KW-1185">Reference proteome</keyword>
<gene>
    <name evidence="7" type="ordered locus">Mnod_5718</name>
</gene>
<dbReference type="Gene3D" id="1.10.10.10">
    <property type="entry name" value="Winged helix-like DNA-binding domain superfamily/Winged helix DNA-binding domain"/>
    <property type="match status" value="1"/>
</dbReference>
<dbReference type="InterPro" id="IPR012967">
    <property type="entry name" value="COMT_dimerisation"/>
</dbReference>
<dbReference type="OrthoDB" id="9766840at2"/>
<keyword evidence="1 7" id="KW-0489">Methyltransferase</keyword>
<evidence type="ECO:0000259" key="6">
    <source>
        <dbReference type="Pfam" id="PF08100"/>
    </source>
</evidence>
<feature type="domain" description="O-methyltransferase C-terminal" evidence="5">
    <location>
        <begin position="110"/>
        <end position="320"/>
    </location>
</feature>
<dbReference type="eggNOG" id="COG2226">
    <property type="taxonomic scope" value="Bacteria"/>
</dbReference>
<name>B8IQN6_METNO</name>
<protein>
    <submittedName>
        <fullName evidence="7">O-methyltransferase family 2</fullName>
    </submittedName>
</protein>
<feature type="domain" description="O-methyltransferase dimerisation" evidence="6">
    <location>
        <begin position="11"/>
        <end position="88"/>
    </location>
</feature>